<dbReference type="InterPro" id="IPR036185">
    <property type="entry name" value="DNA_heli_DnaB-like_N_sf"/>
</dbReference>
<dbReference type="GO" id="GO:0005524">
    <property type="term" value="F:ATP binding"/>
    <property type="evidence" value="ECO:0007669"/>
    <property type="project" value="UniProtKB-UniRule"/>
</dbReference>
<keyword evidence="8 13" id="KW-0238">DNA-binding</keyword>
<keyword evidence="16" id="KW-1185">Reference proteome</keyword>
<dbReference type="RefSeq" id="WP_012872077.1">
    <property type="nucleotide sequence ID" value="NC_013523.1"/>
</dbReference>
<dbReference type="KEGG" id="sti:Sthe_1596"/>
<dbReference type="AlphaFoldDB" id="D1C463"/>
<evidence type="ECO:0000259" key="14">
    <source>
        <dbReference type="PROSITE" id="PS51199"/>
    </source>
</evidence>
<name>D1C463_SPHTD</name>
<evidence type="ECO:0000256" key="9">
    <source>
        <dbReference type="ARBA" id="ARBA00023235"/>
    </source>
</evidence>
<evidence type="ECO:0000256" key="8">
    <source>
        <dbReference type="ARBA" id="ARBA00023125"/>
    </source>
</evidence>
<keyword evidence="7 13" id="KW-0067">ATP-binding</keyword>
<evidence type="ECO:0000256" key="6">
    <source>
        <dbReference type="ARBA" id="ARBA00022806"/>
    </source>
</evidence>
<dbReference type="FunFam" id="1.10.860.10:FF:000001">
    <property type="entry name" value="Replicative DNA helicase"/>
    <property type="match status" value="1"/>
</dbReference>
<dbReference type="EC" id="5.6.2.3" evidence="12 13"/>
<gene>
    <name evidence="15" type="ordered locus">Sthe_1596</name>
</gene>
<keyword evidence="3 13" id="KW-0235">DNA replication</keyword>
<dbReference type="GO" id="GO:0005829">
    <property type="term" value="C:cytosol"/>
    <property type="evidence" value="ECO:0007669"/>
    <property type="project" value="TreeGrafter"/>
</dbReference>
<reference evidence="15 16" key="2">
    <citation type="journal article" date="2010" name="Stand. Genomic Sci.">
        <title>Complete genome sequence of Desulfohalobium retbaense type strain (HR(100)).</title>
        <authorList>
            <person name="Spring S."/>
            <person name="Nolan M."/>
            <person name="Lapidus A."/>
            <person name="Glavina Del Rio T."/>
            <person name="Copeland A."/>
            <person name="Tice H."/>
            <person name="Cheng J.F."/>
            <person name="Lucas S."/>
            <person name="Land M."/>
            <person name="Chen F."/>
            <person name="Bruce D."/>
            <person name="Goodwin L."/>
            <person name="Pitluck S."/>
            <person name="Ivanova N."/>
            <person name="Mavromatis K."/>
            <person name="Mikhailova N."/>
            <person name="Pati A."/>
            <person name="Chen A."/>
            <person name="Palaniappan K."/>
            <person name="Hauser L."/>
            <person name="Chang Y.J."/>
            <person name="Jeffries C.D."/>
            <person name="Munk C."/>
            <person name="Kiss H."/>
            <person name="Chain P."/>
            <person name="Han C."/>
            <person name="Brettin T."/>
            <person name="Detter J.C."/>
            <person name="Schuler E."/>
            <person name="Goker M."/>
            <person name="Rohde M."/>
            <person name="Bristow J."/>
            <person name="Eisen J.A."/>
            <person name="Markowitz V."/>
            <person name="Hugenholtz P."/>
            <person name="Kyrpides N.C."/>
            <person name="Klenk H.P."/>
        </authorList>
    </citation>
    <scope>NUCLEOTIDE SEQUENCE [LARGE SCALE GENOMIC DNA]</scope>
    <source>
        <strain evidence="16">ATCC 49802 / DSM 20745 / S 6022</strain>
    </source>
</reference>
<dbReference type="InterPro" id="IPR027417">
    <property type="entry name" value="P-loop_NTPase"/>
</dbReference>
<keyword evidence="2 13" id="KW-0639">Primosome</keyword>
<dbReference type="GO" id="GO:0006269">
    <property type="term" value="P:DNA replication, synthesis of primer"/>
    <property type="evidence" value="ECO:0007669"/>
    <property type="project" value="UniProtKB-UniRule"/>
</dbReference>
<evidence type="ECO:0000256" key="11">
    <source>
        <dbReference type="ARBA" id="ARBA00048954"/>
    </source>
</evidence>
<dbReference type="InParanoid" id="D1C463"/>
<dbReference type="NCBIfam" id="TIGR00665">
    <property type="entry name" value="DnaB"/>
    <property type="match status" value="1"/>
</dbReference>
<dbReference type="PANTHER" id="PTHR30153">
    <property type="entry name" value="REPLICATIVE DNA HELICASE DNAB"/>
    <property type="match status" value="1"/>
</dbReference>
<dbReference type="OrthoDB" id="9773982at2"/>
<dbReference type="GO" id="GO:1990077">
    <property type="term" value="C:primosome complex"/>
    <property type="evidence" value="ECO:0007669"/>
    <property type="project" value="UniProtKB-UniRule"/>
</dbReference>
<evidence type="ECO:0000256" key="7">
    <source>
        <dbReference type="ARBA" id="ARBA00022840"/>
    </source>
</evidence>
<dbReference type="SUPFAM" id="SSF48024">
    <property type="entry name" value="N-terminal domain of DnaB helicase"/>
    <property type="match status" value="1"/>
</dbReference>
<dbReference type="InterPro" id="IPR007692">
    <property type="entry name" value="DNA_helicase_DnaB"/>
</dbReference>
<dbReference type="Proteomes" id="UP000002027">
    <property type="component" value="Chromosome 1"/>
</dbReference>
<dbReference type="GO" id="GO:0003677">
    <property type="term" value="F:DNA binding"/>
    <property type="evidence" value="ECO:0007669"/>
    <property type="project" value="UniProtKB-UniRule"/>
</dbReference>
<evidence type="ECO:0000256" key="3">
    <source>
        <dbReference type="ARBA" id="ARBA00022705"/>
    </source>
</evidence>
<dbReference type="NCBIfam" id="NF004384">
    <property type="entry name" value="PRK05748.1"/>
    <property type="match status" value="1"/>
</dbReference>
<dbReference type="GO" id="GO:0042802">
    <property type="term" value="F:identical protein binding"/>
    <property type="evidence" value="ECO:0007669"/>
    <property type="project" value="UniProtKB-ARBA"/>
</dbReference>
<dbReference type="Pfam" id="PF03796">
    <property type="entry name" value="DnaB_C"/>
    <property type="match status" value="1"/>
</dbReference>
<reference evidence="16" key="1">
    <citation type="submission" date="2009-11" db="EMBL/GenBank/DDBJ databases">
        <title>The complete chromosome 1 of Sphaerobacter thermophilus DSM 20745.</title>
        <authorList>
            <person name="Lucas S."/>
            <person name="Copeland A."/>
            <person name="Lapidus A."/>
            <person name="Glavina del Rio T."/>
            <person name="Dalin E."/>
            <person name="Tice H."/>
            <person name="Bruce D."/>
            <person name="Goodwin L."/>
            <person name="Pitluck S."/>
            <person name="Kyrpides N."/>
            <person name="Mavromatis K."/>
            <person name="Ivanova N."/>
            <person name="Mikhailova N."/>
            <person name="LaButti K.M."/>
            <person name="Clum A."/>
            <person name="Sun H.I."/>
            <person name="Brettin T."/>
            <person name="Detter J.C."/>
            <person name="Han C."/>
            <person name="Larimer F."/>
            <person name="Land M."/>
            <person name="Hauser L."/>
            <person name="Markowitz V."/>
            <person name="Cheng J.F."/>
            <person name="Hugenholtz P."/>
            <person name="Woyke T."/>
            <person name="Wu D."/>
            <person name="Steenblock K."/>
            <person name="Schneider S."/>
            <person name="Pukall R."/>
            <person name="Goeker M."/>
            <person name="Klenk H.P."/>
            <person name="Eisen J.A."/>
        </authorList>
    </citation>
    <scope>NUCLEOTIDE SEQUENCE [LARGE SCALE GENOMIC DNA]</scope>
    <source>
        <strain evidence="16">ATCC 49802 / DSM 20745 / S 6022</strain>
    </source>
</reference>
<evidence type="ECO:0000256" key="2">
    <source>
        <dbReference type="ARBA" id="ARBA00022515"/>
    </source>
</evidence>
<dbReference type="SUPFAM" id="SSF52540">
    <property type="entry name" value="P-loop containing nucleoside triphosphate hydrolases"/>
    <property type="match status" value="1"/>
</dbReference>
<evidence type="ECO:0000256" key="4">
    <source>
        <dbReference type="ARBA" id="ARBA00022741"/>
    </source>
</evidence>
<evidence type="ECO:0000313" key="15">
    <source>
        <dbReference type="EMBL" id="ACZ39030.1"/>
    </source>
</evidence>
<evidence type="ECO:0000313" key="16">
    <source>
        <dbReference type="Proteomes" id="UP000002027"/>
    </source>
</evidence>
<dbReference type="InterPro" id="IPR007693">
    <property type="entry name" value="DNA_helicase_DnaB-like_N"/>
</dbReference>
<evidence type="ECO:0000256" key="13">
    <source>
        <dbReference type="RuleBase" id="RU362085"/>
    </source>
</evidence>
<organism evidence="15 16">
    <name type="scientific">Sphaerobacter thermophilus (strain ATCC 49802 / DSM 20745 / KCCM 41009 / NCIMB 13125 / S 6022)</name>
    <dbReference type="NCBI Taxonomy" id="479434"/>
    <lineage>
        <taxon>Bacteria</taxon>
        <taxon>Pseudomonadati</taxon>
        <taxon>Thermomicrobiota</taxon>
        <taxon>Thermomicrobia</taxon>
        <taxon>Sphaerobacterales</taxon>
        <taxon>Sphaerobacterineae</taxon>
        <taxon>Sphaerobacteraceae</taxon>
        <taxon>Sphaerobacter</taxon>
    </lineage>
</organism>
<keyword evidence="5 13" id="KW-0378">Hydrolase</keyword>
<comment type="function">
    <text evidence="10 13">The main replicative DNA helicase, it participates in initiation and elongation during chromosome replication. Travels ahead of the DNA replisome, separating dsDNA into templates for DNA synthesis. A processive ATP-dependent 5'-3' DNA helicase it has DNA-dependent ATPase activity.</text>
</comment>
<proteinExistence type="inferred from homology"/>
<sequence>MATQAVERLPPHNLEAEQSVLGSLLIDRDAVIRVASFLKPEDFFRSAHATIFQAIVDLYNRREPPDFVTVVDELERRERLEEVGGVAYITELMNAVPTAVHVEYYGRIVERTATLRRLIEAGSEIVRIGYDESLDIDEALERAEQAIFDVSQRRSTRDFTPIAEILEHYFDKLDAIQHQRGTVVGVPTGFADLDKLTGGLQRSDLIILAARPAVGKTSFQLGIAHNAAVQYGKTVAIFSLEMSAEQLVQRLLAMETGVDSHRLRLGLINDDEWDQISRAFGRLAEAKIFIDDTPSINIMELRSKARRLMAEHGVDLIIVDYLQLAQGRRAENRVQEISDISRSLKGLARELNVPVLALSQLSRAVEARTDHRPMLSDLRESGSIEQDADIVMFIYREDVYDPDTEKKGIAEIIVAKHRNGPTDTISLRFFDRTARFADLELYREPSS</sequence>
<keyword evidence="4 13" id="KW-0547">Nucleotide-binding</keyword>
<dbReference type="EMBL" id="CP001823">
    <property type="protein sequence ID" value="ACZ39030.1"/>
    <property type="molecule type" value="Genomic_DNA"/>
</dbReference>
<dbReference type="PROSITE" id="PS51199">
    <property type="entry name" value="SF4_HELICASE"/>
    <property type="match status" value="1"/>
</dbReference>
<dbReference type="GO" id="GO:0043139">
    <property type="term" value="F:5'-3' DNA helicase activity"/>
    <property type="evidence" value="ECO:0007669"/>
    <property type="project" value="UniProtKB-EC"/>
</dbReference>
<protein>
    <recommendedName>
        <fullName evidence="12 13">Replicative DNA helicase</fullName>
        <ecNumber evidence="12 13">5.6.2.3</ecNumber>
    </recommendedName>
</protein>
<comment type="catalytic activity">
    <reaction evidence="11 13">
        <text>ATP + H2O = ADP + phosphate + H(+)</text>
        <dbReference type="Rhea" id="RHEA:13065"/>
        <dbReference type="ChEBI" id="CHEBI:15377"/>
        <dbReference type="ChEBI" id="CHEBI:15378"/>
        <dbReference type="ChEBI" id="CHEBI:30616"/>
        <dbReference type="ChEBI" id="CHEBI:43474"/>
        <dbReference type="ChEBI" id="CHEBI:456216"/>
        <dbReference type="EC" id="5.6.2.3"/>
    </reaction>
</comment>
<evidence type="ECO:0000256" key="1">
    <source>
        <dbReference type="ARBA" id="ARBA00008428"/>
    </source>
</evidence>
<dbReference type="FunFam" id="3.40.50.300:FF:000076">
    <property type="entry name" value="Replicative DNA helicase"/>
    <property type="match status" value="1"/>
</dbReference>
<feature type="domain" description="SF4 helicase" evidence="14">
    <location>
        <begin position="179"/>
        <end position="443"/>
    </location>
</feature>
<dbReference type="GO" id="GO:0016887">
    <property type="term" value="F:ATP hydrolysis activity"/>
    <property type="evidence" value="ECO:0007669"/>
    <property type="project" value="RHEA"/>
</dbReference>
<dbReference type="Pfam" id="PF00772">
    <property type="entry name" value="DnaB"/>
    <property type="match status" value="1"/>
</dbReference>
<evidence type="ECO:0000256" key="10">
    <source>
        <dbReference type="ARBA" id="ARBA00044932"/>
    </source>
</evidence>
<dbReference type="HOGENOM" id="CLU_005373_0_0_0"/>
<dbReference type="Gene3D" id="3.40.50.300">
    <property type="entry name" value="P-loop containing nucleotide triphosphate hydrolases"/>
    <property type="match status" value="1"/>
</dbReference>
<comment type="similarity">
    <text evidence="1 13">Belongs to the helicase family. DnaB subfamily.</text>
</comment>
<dbReference type="eggNOG" id="COG0305">
    <property type="taxonomic scope" value="Bacteria"/>
</dbReference>
<dbReference type="STRING" id="479434.Sthe_1596"/>
<evidence type="ECO:0000256" key="12">
    <source>
        <dbReference type="NCBIfam" id="TIGR00665"/>
    </source>
</evidence>
<dbReference type="InterPro" id="IPR016136">
    <property type="entry name" value="DNA_helicase_N/primase_C"/>
</dbReference>
<accession>D1C463</accession>
<dbReference type="Gene3D" id="1.10.860.10">
    <property type="entry name" value="DNAb Helicase, Chain A"/>
    <property type="match status" value="1"/>
</dbReference>
<dbReference type="InterPro" id="IPR007694">
    <property type="entry name" value="DNA_helicase_DnaB-like_C"/>
</dbReference>
<dbReference type="PANTHER" id="PTHR30153:SF2">
    <property type="entry name" value="REPLICATIVE DNA HELICASE"/>
    <property type="match status" value="1"/>
</dbReference>
<evidence type="ECO:0000256" key="5">
    <source>
        <dbReference type="ARBA" id="ARBA00022801"/>
    </source>
</evidence>
<dbReference type="FunCoup" id="D1C463">
    <property type="interactions" value="318"/>
</dbReference>
<dbReference type="CDD" id="cd00984">
    <property type="entry name" value="DnaB_C"/>
    <property type="match status" value="1"/>
</dbReference>
<keyword evidence="6 13" id="KW-0347">Helicase</keyword>
<keyword evidence="9" id="KW-0413">Isomerase</keyword>